<keyword evidence="1" id="KW-0812">Transmembrane</keyword>
<dbReference type="Pfam" id="PF06182">
    <property type="entry name" value="ABC2_membrane_6"/>
    <property type="match status" value="1"/>
</dbReference>
<keyword evidence="3" id="KW-1185">Reference proteome</keyword>
<comment type="caution">
    <text evidence="2">The sequence shown here is derived from an EMBL/GenBank/DDBJ whole genome shotgun (WGS) entry which is preliminary data.</text>
</comment>
<keyword evidence="1" id="KW-1133">Transmembrane helix</keyword>
<dbReference type="EMBL" id="JAGGLG010000019">
    <property type="protein sequence ID" value="MBP2018877.1"/>
    <property type="molecule type" value="Genomic_DNA"/>
</dbReference>
<dbReference type="PANTHER" id="PTHR36833:SF1">
    <property type="entry name" value="INTEGRAL MEMBRANE TRANSPORT PROTEIN"/>
    <property type="match status" value="1"/>
</dbReference>
<evidence type="ECO:0000256" key="1">
    <source>
        <dbReference type="SAM" id="Phobius"/>
    </source>
</evidence>
<feature type="transmembrane region" description="Helical" evidence="1">
    <location>
        <begin position="28"/>
        <end position="49"/>
    </location>
</feature>
<feature type="transmembrane region" description="Helical" evidence="1">
    <location>
        <begin position="206"/>
        <end position="224"/>
    </location>
</feature>
<reference evidence="2 3" key="1">
    <citation type="submission" date="2021-03" db="EMBL/GenBank/DDBJ databases">
        <title>Genomic Encyclopedia of Type Strains, Phase IV (KMG-IV): sequencing the most valuable type-strain genomes for metagenomic binning, comparative biology and taxonomic classification.</title>
        <authorList>
            <person name="Goeker M."/>
        </authorList>
    </citation>
    <scope>NUCLEOTIDE SEQUENCE [LARGE SCALE GENOMIC DNA]</scope>
    <source>
        <strain evidence="2 3">DSM 27138</strain>
    </source>
</reference>
<proteinExistence type="predicted"/>
<sequence>MDLRHNLSCYCRMALAQARARMQYRANFVAHIISMVLTYGGQFVALYWLTQRFNTVGGWRLEEIVLLYALAILAWGVSVSFFWSLVGFEEQVRMGTYDRALLRPINPLLTVLGSQSPINGMGQFVFSIAAFIFAVRVAGVRLTAVKLAYLLLTALGGGLILGAALIATATLAFWTTRTYTFYWNLVFPARQLINYPISIYHRAMQVVLTVLVPFAFINFFPAHVLLDRVAQLPVPALAWATPAVGLASIAAAYGFWQLGTRNYTSTGS</sequence>
<dbReference type="PANTHER" id="PTHR36833">
    <property type="entry name" value="SLR0610 PROTEIN-RELATED"/>
    <property type="match status" value="1"/>
</dbReference>
<accession>A0ABS4JTN3</accession>
<gene>
    <name evidence="2" type="ORF">J2Z79_002292</name>
</gene>
<feature type="transmembrane region" description="Helical" evidence="1">
    <location>
        <begin position="236"/>
        <end position="256"/>
    </location>
</feature>
<feature type="transmembrane region" description="Helical" evidence="1">
    <location>
        <begin position="124"/>
        <end position="142"/>
    </location>
</feature>
<name>A0ABS4JTN3_9FIRM</name>
<feature type="transmembrane region" description="Helical" evidence="1">
    <location>
        <begin position="149"/>
        <end position="175"/>
    </location>
</feature>
<organism evidence="2 3">
    <name type="scientific">Symbiobacterium terraclitae</name>
    <dbReference type="NCBI Taxonomy" id="557451"/>
    <lineage>
        <taxon>Bacteria</taxon>
        <taxon>Bacillati</taxon>
        <taxon>Bacillota</taxon>
        <taxon>Clostridia</taxon>
        <taxon>Eubacteriales</taxon>
        <taxon>Symbiobacteriaceae</taxon>
        <taxon>Symbiobacterium</taxon>
    </lineage>
</organism>
<evidence type="ECO:0000313" key="3">
    <source>
        <dbReference type="Proteomes" id="UP001519289"/>
    </source>
</evidence>
<protein>
    <submittedName>
        <fullName evidence="2">ABC-2 type transport system permease protein</fullName>
    </submittedName>
</protein>
<evidence type="ECO:0000313" key="2">
    <source>
        <dbReference type="EMBL" id="MBP2018877.1"/>
    </source>
</evidence>
<dbReference type="RefSeq" id="WP_209467002.1">
    <property type="nucleotide sequence ID" value="NZ_JAGGLG010000019.1"/>
</dbReference>
<dbReference type="Proteomes" id="UP001519289">
    <property type="component" value="Unassembled WGS sequence"/>
</dbReference>
<dbReference type="InterPro" id="IPR010390">
    <property type="entry name" value="ABC-2_transporter-like"/>
</dbReference>
<feature type="transmembrane region" description="Helical" evidence="1">
    <location>
        <begin position="64"/>
        <end position="88"/>
    </location>
</feature>
<keyword evidence="1" id="KW-0472">Membrane</keyword>